<proteinExistence type="predicted"/>
<dbReference type="EMBL" id="CP144752">
    <property type="protein sequence ID" value="WVZ90672.1"/>
    <property type="molecule type" value="Genomic_DNA"/>
</dbReference>
<name>A0AAQ3XBV7_PASNO</name>
<dbReference type="InterPro" id="IPR043502">
    <property type="entry name" value="DNA/RNA_pol_sf"/>
</dbReference>
<dbReference type="Pfam" id="PF13966">
    <property type="entry name" value="zf-RVT"/>
    <property type="match status" value="1"/>
</dbReference>
<dbReference type="InterPro" id="IPR000477">
    <property type="entry name" value="RT_dom"/>
</dbReference>
<dbReference type="AlphaFoldDB" id="A0AAQ3XBV7"/>
<reference evidence="3 4" key="1">
    <citation type="submission" date="2024-02" db="EMBL/GenBank/DDBJ databases">
        <title>High-quality chromosome-scale genome assembly of Pensacola bahiagrass (Paspalum notatum Flugge var. saurae).</title>
        <authorList>
            <person name="Vega J.M."/>
            <person name="Podio M."/>
            <person name="Orjuela J."/>
            <person name="Siena L.A."/>
            <person name="Pessino S.C."/>
            <person name="Combes M.C."/>
            <person name="Mariac C."/>
            <person name="Albertini E."/>
            <person name="Pupilli F."/>
            <person name="Ortiz J.P.A."/>
            <person name="Leblanc O."/>
        </authorList>
    </citation>
    <scope>NUCLEOTIDE SEQUENCE [LARGE SCALE GENOMIC DNA]</scope>
    <source>
        <strain evidence="3">R1</strain>
        <tissue evidence="3">Leaf</tissue>
    </source>
</reference>
<dbReference type="SUPFAM" id="SSF56672">
    <property type="entry name" value="DNA/RNA polymerases"/>
    <property type="match status" value="1"/>
</dbReference>
<organism evidence="3 4">
    <name type="scientific">Paspalum notatum var. saurae</name>
    <dbReference type="NCBI Taxonomy" id="547442"/>
    <lineage>
        <taxon>Eukaryota</taxon>
        <taxon>Viridiplantae</taxon>
        <taxon>Streptophyta</taxon>
        <taxon>Embryophyta</taxon>
        <taxon>Tracheophyta</taxon>
        <taxon>Spermatophyta</taxon>
        <taxon>Magnoliopsida</taxon>
        <taxon>Liliopsida</taxon>
        <taxon>Poales</taxon>
        <taxon>Poaceae</taxon>
        <taxon>PACMAD clade</taxon>
        <taxon>Panicoideae</taxon>
        <taxon>Andropogonodae</taxon>
        <taxon>Paspaleae</taxon>
        <taxon>Paspalinae</taxon>
        <taxon>Paspalum</taxon>
    </lineage>
</organism>
<feature type="domain" description="Reverse transcriptase zinc-binding" evidence="2">
    <location>
        <begin position="544"/>
        <end position="613"/>
    </location>
</feature>
<evidence type="ECO:0000259" key="1">
    <source>
        <dbReference type="Pfam" id="PF00078"/>
    </source>
</evidence>
<evidence type="ECO:0000259" key="2">
    <source>
        <dbReference type="Pfam" id="PF13966"/>
    </source>
</evidence>
<protein>
    <recommendedName>
        <fullName evidence="5">Reverse transcriptase domain-containing protein</fullName>
    </recommendedName>
</protein>
<dbReference type="PANTHER" id="PTHR33116:SF78">
    <property type="entry name" value="OS12G0587133 PROTEIN"/>
    <property type="match status" value="1"/>
</dbReference>
<dbReference type="PANTHER" id="PTHR33116">
    <property type="entry name" value="REVERSE TRANSCRIPTASE ZINC-BINDING DOMAIN-CONTAINING PROTEIN-RELATED-RELATED"/>
    <property type="match status" value="1"/>
</dbReference>
<evidence type="ECO:0000313" key="4">
    <source>
        <dbReference type="Proteomes" id="UP001341281"/>
    </source>
</evidence>
<dbReference type="InterPro" id="IPR026960">
    <property type="entry name" value="RVT-Znf"/>
</dbReference>
<keyword evidence="4" id="KW-1185">Reference proteome</keyword>
<dbReference type="Proteomes" id="UP001341281">
    <property type="component" value="Chromosome 08"/>
</dbReference>
<sequence>MFIRSNNLRLDRLGLQLLDLNGLDHCFSEDEIWAVIRELPDEKAPGPDGFTGLFYKVAWPIIKADIMRVFNAFWSLDIRSLFLLNDAFLVLLKKKPDASELKDYRPISLIHNVSKLITKVLATRLAPKLNTLIGANQSAFIESRCIQDNFQAVAATCKLLNRKKIPTVFLKIDLAKAFDSVAWSFLLELLEFFGFSGRTKVLINGSPGRRICHTRALCQALNGLIRLADSENFFSKLKAPAVSRALLYADDIVLFVAPTLQDLLVLRSLLELFESASSLRTNLAKCSATPIACSLDDLNLVQQTLGCQVTTFPCIYLGIPLNVRRLRRCDEMLIIDKVAARIPRWKGNMLSLAGRSVLVKTTLSAIPVHVAIAVNLSKWAIRAIDKLRRAFLWSGSAISVLGRCKIAWTRVCRPLEFGGLGISDLNLMGIALWVRWCWLQRADPSKVWAGLPCCVEKVVLDLFRASTEVILGDGSTALFWVDSWLDGMAIETIAPNLLKAVPPCFRSRTVKDDLTNRAWVGDIRGTLTELEVVEYVEVWEKLTRFLGANFIWKAKVPPKVKFFACLAAHDRCWTNDRRHRHGLQDSNLCALCDQEVESINHLLLQCSFSREVWFLVFQRLSWETLTPSSCDQFVDWWSRARSRVERQFRKGFDALVLLVACWFGGEKREDF</sequence>
<dbReference type="CDD" id="cd01650">
    <property type="entry name" value="RT_nLTR_like"/>
    <property type="match status" value="1"/>
</dbReference>
<feature type="domain" description="Reverse transcriptase" evidence="1">
    <location>
        <begin position="94"/>
        <end position="310"/>
    </location>
</feature>
<evidence type="ECO:0000313" key="3">
    <source>
        <dbReference type="EMBL" id="WVZ90672.1"/>
    </source>
</evidence>
<accession>A0AAQ3XBV7</accession>
<evidence type="ECO:0008006" key="5">
    <source>
        <dbReference type="Google" id="ProtNLM"/>
    </source>
</evidence>
<gene>
    <name evidence="3" type="ORF">U9M48_036954</name>
</gene>
<dbReference type="Pfam" id="PF00078">
    <property type="entry name" value="RVT_1"/>
    <property type="match status" value="1"/>
</dbReference>